<evidence type="ECO:0000256" key="1">
    <source>
        <dbReference type="ARBA" id="ARBA00004370"/>
    </source>
</evidence>
<organism evidence="8 9">
    <name type="scientific">Mya arenaria</name>
    <name type="common">Soft-shell clam</name>
    <dbReference type="NCBI Taxonomy" id="6604"/>
    <lineage>
        <taxon>Eukaryota</taxon>
        <taxon>Metazoa</taxon>
        <taxon>Spiralia</taxon>
        <taxon>Lophotrochozoa</taxon>
        <taxon>Mollusca</taxon>
        <taxon>Bivalvia</taxon>
        <taxon>Autobranchia</taxon>
        <taxon>Heteroconchia</taxon>
        <taxon>Euheterodonta</taxon>
        <taxon>Imparidentia</taxon>
        <taxon>Neoheterodontei</taxon>
        <taxon>Myida</taxon>
        <taxon>Myoidea</taxon>
        <taxon>Myidae</taxon>
        <taxon>Mya</taxon>
    </lineage>
</organism>
<gene>
    <name evidence="8" type="ORF">MAR_023757</name>
</gene>
<proteinExistence type="inferred from homology"/>
<comment type="subcellular location">
    <subcellularLocation>
        <location evidence="1">Membrane</location>
    </subcellularLocation>
</comment>
<feature type="region of interest" description="Disordered" evidence="6">
    <location>
        <begin position="1"/>
        <end position="49"/>
    </location>
</feature>
<keyword evidence="9" id="KW-1185">Reference proteome</keyword>
<reference evidence="8" key="1">
    <citation type="submission" date="2022-11" db="EMBL/GenBank/DDBJ databases">
        <title>Centuries of genome instability and evolution in soft-shell clam transmissible cancer (bioRxiv).</title>
        <authorList>
            <person name="Hart S.F.M."/>
            <person name="Yonemitsu M.A."/>
            <person name="Giersch R.M."/>
            <person name="Beal B.F."/>
            <person name="Arriagada G."/>
            <person name="Davis B.W."/>
            <person name="Ostrander E.A."/>
            <person name="Goff S.P."/>
            <person name="Metzger M.J."/>
        </authorList>
    </citation>
    <scope>NUCLEOTIDE SEQUENCE</scope>
    <source>
        <strain evidence="8">MELC-2E11</strain>
        <tissue evidence="8">Siphon/mantle</tissue>
    </source>
</reference>
<keyword evidence="4 7" id="KW-1133">Transmembrane helix</keyword>
<comment type="similarity">
    <text evidence="2">Belongs to the CD225/Dispanin family.</text>
</comment>
<keyword evidence="5 7" id="KW-0472">Membrane</keyword>
<dbReference type="Proteomes" id="UP001164746">
    <property type="component" value="Chromosome 3"/>
</dbReference>
<evidence type="ECO:0000256" key="6">
    <source>
        <dbReference type="SAM" id="MobiDB-lite"/>
    </source>
</evidence>
<evidence type="ECO:0000256" key="3">
    <source>
        <dbReference type="ARBA" id="ARBA00022692"/>
    </source>
</evidence>
<evidence type="ECO:0000256" key="5">
    <source>
        <dbReference type="ARBA" id="ARBA00023136"/>
    </source>
</evidence>
<dbReference type="Pfam" id="PF04505">
    <property type="entry name" value="CD225"/>
    <property type="match status" value="1"/>
</dbReference>
<evidence type="ECO:0000256" key="7">
    <source>
        <dbReference type="SAM" id="Phobius"/>
    </source>
</evidence>
<name>A0ABY7DPQ4_MYAAR</name>
<dbReference type="EMBL" id="CP111014">
    <property type="protein sequence ID" value="WAQ99384.1"/>
    <property type="molecule type" value="Genomic_DNA"/>
</dbReference>
<keyword evidence="3 7" id="KW-0812">Transmembrane</keyword>
<protein>
    <submittedName>
        <fullName evidence="8">PRT1B-like protein</fullName>
    </submittedName>
</protein>
<feature type="transmembrane region" description="Helical" evidence="7">
    <location>
        <begin position="93"/>
        <end position="117"/>
    </location>
</feature>
<evidence type="ECO:0000313" key="9">
    <source>
        <dbReference type="Proteomes" id="UP001164746"/>
    </source>
</evidence>
<dbReference type="PANTHER" id="PTHR14948:SF25">
    <property type="entry name" value="DUF4190 DOMAIN-CONTAINING PROTEIN"/>
    <property type="match status" value="1"/>
</dbReference>
<evidence type="ECO:0000256" key="2">
    <source>
        <dbReference type="ARBA" id="ARBA00006843"/>
    </source>
</evidence>
<accession>A0ABY7DPQ4</accession>
<feature type="transmembrane region" description="Helical" evidence="7">
    <location>
        <begin position="138"/>
        <end position="160"/>
    </location>
</feature>
<evidence type="ECO:0000256" key="4">
    <source>
        <dbReference type="ARBA" id="ARBA00022989"/>
    </source>
</evidence>
<sequence>MENAGNIGYNFSNLDNPPPYEPPPQYDGQQYKRDQNFRQPYPGQHQDAGQHPYTVQQQYGLQPYGVQTHVQSPTTVIVSQPEVVTTVSLPPDYLVPSVFACLCCFPLTGIFAIYYATVANSASASGELDAAHRYSNSARSLMITSIVLGVMWIGIFIALWRLGVV</sequence>
<feature type="compositionally biased region" description="Pro residues" evidence="6">
    <location>
        <begin position="16"/>
        <end position="25"/>
    </location>
</feature>
<dbReference type="PANTHER" id="PTHR14948">
    <property type="entry name" value="NG5"/>
    <property type="match status" value="1"/>
</dbReference>
<dbReference type="InterPro" id="IPR007593">
    <property type="entry name" value="CD225/Dispanin_fam"/>
</dbReference>
<dbReference type="InterPro" id="IPR051423">
    <property type="entry name" value="CD225/Dispanin"/>
</dbReference>
<evidence type="ECO:0000313" key="8">
    <source>
        <dbReference type="EMBL" id="WAQ99384.1"/>
    </source>
</evidence>